<gene>
    <name evidence="2" type="ORF">UU80_C0025G0010</name>
</gene>
<feature type="chain" id="PRO_5002535257" evidence="1">
    <location>
        <begin position="26"/>
        <end position="210"/>
    </location>
</feature>
<reference evidence="2 3" key="1">
    <citation type="journal article" date="2015" name="Nature">
        <title>rRNA introns, odd ribosomes, and small enigmatic genomes across a large radiation of phyla.</title>
        <authorList>
            <person name="Brown C.T."/>
            <person name="Hug L.A."/>
            <person name="Thomas B.C."/>
            <person name="Sharon I."/>
            <person name="Castelle C.J."/>
            <person name="Singh A."/>
            <person name="Wilkins M.J."/>
            <person name="Williams K.H."/>
            <person name="Banfield J.F."/>
        </authorList>
    </citation>
    <scope>NUCLEOTIDE SEQUENCE [LARGE SCALE GENOMIC DNA]</scope>
</reference>
<dbReference type="AlphaFoldDB" id="A0A0G0X9L3"/>
<accession>A0A0G0X9L3</accession>
<dbReference type="STRING" id="1619103.UU80_C0025G0010"/>
<keyword evidence="1" id="KW-0732">Signal</keyword>
<name>A0A0G0X9L3_UNCKA</name>
<evidence type="ECO:0000313" key="2">
    <source>
        <dbReference type="EMBL" id="KKS21615.1"/>
    </source>
</evidence>
<evidence type="ECO:0000313" key="3">
    <source>
        <dbReference type="Proteomes" id="UP000034920"/>
    </source>
</evidence>
<sequence length="210" mass="23021">MKYSRVISVALTLIVALMMFSPALADKPVQFDSEGNEVGWSSTGCAKISSGTITDSFGNTLQTGFDEFGYNYQAHLFLGTYDSSDRQWGNGYWGDQTSDYVDDVLMMKWSDEWLANVDCNGDGKLDRGLVNGTVGGISKGWTTNHVFGDYPVTEADEANYVYFVKIGYTGPGSPLWGSYTEIQSVYNDPAAGETGLYYMTEPGLGTFVQH</sequence>
<comment type="caution">
    <text evidence="2">The sequence shown here is derived from an EMBL/GenBank/DDBJ whole genome shotgun (WGS) entry which is preliminary data.</text>
</comment>
<evidence type="ECO:0000256" key="1">
    <source>
        <dbReference type="SAM" id="SignalP"/>
    </source>
</evidence>
<dbReference type="EMBL" id="LCCA01000025">
    <property type="protein sequence ID" value="KKS21615.1"/>
    <property type="molecule type" value="Genomic_DNA"/>
</dbReference>
<dbReference type="Proteomes" id="UP000034920">
    <property type="component" value="Unassembled WGS sequence"/>
</dbReference>
<protein>
    <submittedName>
        <fullName evidence="2">Uncharacterized protein</fullName>
    </submittedName>
</protein>
<organism evidence="2 3">
    <name type="scientific">candidate division WWE3 bacterium GW2011_GWA1_41_8</name>
    <dbReference type="NCBI Taxonomy" id="1619103"/>
    <lineage>
        <taxon>Bacteria</taxon>
        <taxon>Katanobacteria</taxon>
    </lineage>
</organism>
<feature type="signal peptide" evidence="1">
    <location>
        <begin position="1"/>
        <end position="25"/>
    </location>
</feature>
<proteinExistence type="predicted"/>